<dbReference type="AlphaFoldDB" id="A0A8H6KXT0"/>
<dbReference type="Proteomes" id="UP000639643">
    <property type="component" value="Unassembled WGS sequence"/>
</dbReference>
<protein>
    <submittedName>
        <fullName evidence="2">Uncharacterized protein</fullName>
    </submittedName>
</protein>
<keyword evidence="3" id="KW-1185">Reference proteome</keyword>
<feature type="compositionally biased region" description="Basic and acidic residues" evidence="1">
    <location>
        <begin position="167"/>
        <end position="177"/>
    </location>
</feature>
<feature type="compositionally biased region" description="Basic residues" evidence="1">
    <location>
        <begin position="69"/>
        <end position="81"/>
    </location>
</feature>
<dbReference type="EMBL" id="WIGM01000111">
    <property type="protein sequence ID" value="KAF6839649.1"/>
    <property type="molecule type" value="Genomic_DNA"/>
</dbReference>
<proteinExistence type="predicted"/>
<evidence type="ECO:0000313" key="3">
    <source>
        <dbReference type="Proteomes" id="UP000639643"/>
    </source>
</evidence>
<comment type="caution">
    <text evidence="2">The sequence shown here is derived from an EMBL/GenBank/DDBJ whole genome shotgun (WGS) entry which is preliminary data.</text>
</comment>
<feature type="region of interest" description="Disordered" evidence="1">
    <location>
        <begin position="69"/>
        <end position="97"/>
    </location>
</feature>
<gene>
    <name evidence="2" type="ORF">CMUS01_04211</name>
</gene>
<reference evidence="2" key="1">
    <citation type="journal article" date="2020" name="Phytopathology">
        <title>Genome Sequence Resources of Colletotrichum truncatum, C. plurivorum, C. musicola, and C. sojae: Four Species Pathogenic to Soybean (Glycine max).</title>
        <authorList>
            <person name="Rogerio F."/>
            <person name="Boufleur T.R."/>
            <person name="Ciampi-Guillardi M."/>
            <person name="Sukno S.A."/>
            <person name="Thon M.R."/>
            <person name="Massola Junior N.S."/>
            <person name="Baroncelli R."/>
        </authorList>
    </citation>
    <scope>NUCLEOTIDE SEQUENCE</scope>
    <source>
        <strain evidence="2">LFN0074</strain>
    </source>
</reference>
<organism evidence="2 3">
    <name type="scientific">Colletotrichum musicola</name>
    <dbReference type="NCBI Taxonomy" id="2175873"/>
    <lineage>
        <taxon>Eukaryota</taxon>
        <taxon>Fungi</taxon>
        <taxon>Dikarya</taxon>
        <taxon>Ascomycota</taxon>
        <taxon>Pezizomycotina</taxon>
        <taxon>Sordariomycetes</taxon>
        <taxon>Hypocreomycetidae</taxon>
        <taxon>Glomerellales</taxon>
        <taxon>Glomerellaceae</taxon>
        <taxon>Colletotrichum</taxon>
        <taxon>Colletotrichum orchidearum species complex</taxon>
    </lineage>
</organism>
<feature type="region of interest" description="Disordered" evidence="1">
    <location>
        <begin position="167"/>
        <end position="191"/>
    </location>
</feature>
<evidence type="ECO:0000313" key="2">
    <source>
        <dbReference type="EMBL" id="KAF6839649.1"/>
    </source>
</evidence>
<accession>A0A8H6KXT0</accession>
<name>A0A8H6KXT0_9PEZI</name>
<evidence type="ECO:0000256" key="1">
    <source>
        <dbReference type="SAM" id="MobiDB-lite"/>
    </source>
</evidence>
<sequence>MGGTRKAARFGLGCRQVPVGRDGLRLQHHPPWPGDHYSGSERCSQTGTSCSAVHSCLLHLRNVAALRGRRDRSYRRQRVSGRRGDARISKPRTKLGDPMASIRTETRMAVFALGFDLRVERAAGVGGSARQWQCGAASAPRAATVVPEPDGVVGRWKYARGPGAEAGVEKLGSEDRPLPTVQYGSWTGRLH</sequence>